<name>A0A5C0PVX0_9VIRU</name>
<dbReference type="InterPro" id="IPR016184">
    <property type="entry name" value="Capsid/spike_ssDNA_virus"/>
</dbReference>
<dbReference type="Proteomes" id="UP001162220">
    <property type="component" value="Segment"/>
</dbReference>
<accession>A0A5C0PVX0</accession>
<keyword evidence="3" id="KW-1140">T=1 icosahedral capsid protein</keyword>
<dbReference type="EMBL" id="MN175614">
    <property type="protein sequence ID" value="QEJ80809.1"/>
    <property type="molecule type" value="Genomic_DNA"/>
</dbReference>
<evidence type="ECO:0000256" key="3">
    <source>
        <dbReference type="ARBA" id="ARBA00022431"/>
    </source>
</evidence>
<evidence type="ECO:0000256" key="6">
    <source>
        <dbReference type="SAM" id="MobiDB-lite"/>
    </source>
</evidence>
<evidence type="ECO:0000259" key="8">
    <source>
        <dbReference type="Pfam" id="PF08398"/>
    </source>
</evidence>
<feature type="region of interest" description="Disordered" evidence="6">
    <location>
        <begin position="137"/>
        <end position="179"/>
    </location>
</feature>
<keyword evidence="4" id="KW-0167">Capsid protein</keyword>
<dbReference type="Gene3D" id="2.170.30.10">
    <property type="entry name" value="Parvovirus coat protein VP1/VP2"/>
    <property type="match status" value="1"/>
</dbReference>
<keyword evidence="10" id="KW-1185">Reference proteome</keyword>
<organism evidence="9 10">
    <name type="scientific">avian adeno-associated virus BR_DF12</name>
    <dbReference type="NCBI Taxonomy" id="3070174"/>
    <lineage>
        <taxon>Viruses</taxon>
        <taxon>Monodnaviria</taxon>
        <taxon>Shotokuvirae</taxon>
        <taxon>Cossaviricota</taxon>
        <taxon>Quintoviricetes</taxon>
        <taxon>Piccovirales</taxon>
        <taxon>Parvoviridae</taxon>
        <taxon>Parvovirinae</taxon>
        <taxon>Dependoparvovirus</taxon>
        <taxon>Dependoparvovirus avian2</taxon>
    </lineage>
</organism>
<evidence type="ECO:0000256" key="2">
    <source>
        <dbReference type="ARBA" id="ARBA00005398"/>
    </source>
</evidence>
<dbReference type="InterPro" id="IPR013607">
    <property type="entry name" value="Phospholipase_A2-like"/>
</dbReference>
<dbReference type="SUPFAM" id="SSF88645">
    <property type="entry name" value="ssDNA viruses"/>
    <property type="match status" value="1"/>
</dbReference>
<feature type="compositionally biased region" description="Gly residues" evidence="6">
    <location>
        <begin position="158"/>
        <end position="174"/>
    </location>
</feature>
<keyword evidence="5" id="KW-0946">Virion</keyword>
<comment type="similarity">
    <text evidence="2">Belongs to the parvoviridae capsid protein family.</text>
</comment>
<evidence type="ECO:0000256" key="4">
    <source>
        <dbReference type="ARBA" id="ARBA00022561"/>
    </source>
</evidence>
<feature type="domain" description="Phospholipase A2-like" evidence="8">
    <location>
        <begin position="33"/>
        <end position="112"/>
    </location>
</feature>
<dbReference type="InterPro" id="IPR036952">
    <property type="entry name" value="VP1/VP2"/>
</dbReference>
<dbReference type="Pfam" id="PF00740">
    <property type="entry name" value="VP1_2"/>
    <property type="match status" value="1"/>
</dbReference>
<gene>
    <name evidence="9" type="ORF">AAS_VP1</name>
</gene>
<dbReference type="GO" id="GO:0005198">
    <property type="term" value="F:structural molecule activity"/>
    <property type="evidence" value="ECO:0007669"/>
    <property type="project" value="InterPro"/>
</dbReference>
<comment type="subcellular location">
    <subcellularLocation>
        <location evidence="1">Virion</location>
    </subcellularLocation>
</comment>
<evidence type="ECO:0000313" key="10">
    <source>
        <dbReference type="Proteomes" id="UP001162220"/>
    </source>
</evidence>
<evidence type="ECO:0000259" key="7">
    <source>
        <dbReference type="Pfam" id="PF00740"/>
    </source>
</evidence>
<evidence type="ECO:0000313" key="9">
    <source>
        <dbReference type="EMBL" id="QEJ80809.1"/>
    </source>
</evidence>
<reference evidence="10" key="1">
    <citation type="journal article" date="2019" name="Viruses">
        <title>Faecal Virome Analysis of Wild Animals from Brazil.</title>
        <authorList>
            <person name="Duarte M.A."/>
            <person name="Silva J.M.F."/>
            <person name="Brito C.R."/>
            <person name="Teixeira D.S."/>
            <person name="Melo F.L."/>
            <person name="Ribeiro B.M."/>
            <person name="Nagata T."/>
            <person name="Campos F.S."/>
        </authorList>
    </citation>
    <scope>NUCLEOTIDE SEQUENCE [LARGE SCALE GENOMIC DNA]</scope>
</reference>
<dbReference type="InterPro" id="IPR001403">
    <property type="entry name" value="Parvovirus_coat"/>
</dbReference>
<evidence type="ECO:0000256" key="1">
    <source>
        <dbReference type="ARBA" id="ARBA00004328"/>
    </source>
</evidence>
<sequence>MAAEGVVPEWLERFIKRRIFRPIGSLFHEAKQRGAVLPGYKYLGPFNDLDRGEPVNAADAAALEHDRAYDEEIKKGKNPYLTFNKADEKLMRDLKDDKSLGGNLAKALFQAKKRIAEPLGRVELAGKDSIKDYFPARKKAKTGGGEPPAPPPIEEPKGVGGAENGNATGGGAGAEGSPVSGAASIMAGGAGAPMADNNQGADGVGESAGNWHCDSKWMGDHVLTTTTRTWVLPPYNNYLYRAITSTGTDRNQAYAGFSTPWGFFDFNRFHCHFSPRDWQRLVNNHVGFRPRGMRVKIFNIQVKEVTMQDNQKTIANNLTSTVQIFADSEYLLPYVNDCASESALPPFPADIYQVPQYGYLTYHWQNANNNIEYTDRSAFYCLEYFPSSMLRTGNTFDFTFEFEDVPFHSSYAHSQFLDRIHNPLIDQYLWGIYEVSNKTAKWKKIDGSNCANRYRNWCKGPYVRDQRIRVYPGGAANYTTFSAWNAGAKAHIQDREYLFRPGISGPGTDLTNTSHVACNNNLTFAKKPQNTPANPTIDDLMITDESETLPTNPVVTKAWGAAANNAQDDGHAPAREEINDIGVLPGMCWQNRDCYLQGPIWAKIPDTENHFNPAPHMGGFGLKKPPPQIFIKPTPVPADPPATYSNAKWNSYINQYATGQITVEIVWEVQKESSKRWNPEIQFTSNFGNAFKESLNFAPNKDGDYNEPRLIGTRWLSKHL</sequence>
<dbReference type="Pfam" id="PF08398">
    <property type="entry name" value="Phospholip_A2_4"/>
    <property type="match status" value="1"/>
</dbReference>
<dbReference type="GO" id="GO:0039615">
    <property type="term" value="C:T=1 icosahedral viral capsid"/>
    <property type="evidence" value="ECO:0007669"/>
    <property type="project" value="UniProtKB-KW"/>
</dbReference>
<feature type="domain" description="Coat protein VP1/VP2 Parvovirus" evidence="7">
    <location>
        <begin position="196"/>
        <end position="686"/>
    </location>
</feature>
<evidence type="ECO:0000256" key="5">
    <source>
        <dbReference type="ARBA" id="ARBA00022844"/>
    </source>
</evidence>
<protein>
    <submittedName>
        <fullName evidence="9">Capsid protein VP1</fullName>
    </submittedName>
</protein>
<proteinExistence type="inferred from homology"/>